<reference evidence="8" key="1">
    <citation type="submission" date="2018-05" db="EMBL/GenBank/DDBJ databases">
        <authorList>
            <person name="Du Z."/>
            <person name="Wang X."/>
        </authorList>
    </citation>
    <scope>NUCLEOTIDE SEQUENCE [LARGE SCALE GENOMIC DNA]</scope>
    <source>
        <strain evidence="8">WDS4C29</strain>
    </source>
</reference>
<dbReference type="GO" id="GO:0016020">
    <property type="term" value="C:membrane"/>
    <property type="evidence" value="ECO:0007669"/>
    <property type="project" value="UniProtKB-SubCell"/>
</dbReference>
<dbReference type="EMBL" id="QETF01000006">
    <property type="protein sequence ID" value="PWG17330.1"/>
    <property type="molecule type" value="Genomic_DNA"/>
</dbReference>
<dbReference type="Pfam" id="PF07947">
    <property type="entry name" value="YhhN"/>
    <property type="match status" value="1"/>
</dbReference>
<dbReference type="Proteomes" id="UP000245293">
    <property type="component" value="Unassembled WGS sequence"/>
</dbReference>
<name>A0A2V1P6A6_9RHOB</name>
<feature type="transmembrane region" description="Helical" evidence="6">
    <location>
        <begin position="31"/>
        <end position="55"/>
    </location>
</feature>
<gene>
    <name evidence="7" type="ORF">DFK10_07305</name>
</gene>
<evidence type="ECO:0000256" key="3">
    <source>
        <dbReference type="ARBA" id="ARBA00022692"/>
    </source>
</evidence>
<comment type="caution">
    <text evidence="7">The sequence shown here is derived from an EMBL/GenBank/DDBJ whole genome shotgun (WGS) entry which is preliminary data.</text>
</comment>
<keyword evidence="3 6" id="KW-0812">Transmembrane</keyword>
<sequence>MIGAGLALVFWGAYCWRGPSWPRSAIKTGSVAVLALAAAGQGLPMLATALALGALGDFCLSRVGARWFLAGMAAFGAAHLAYTVLMLDGVALPGRWPAMIVLGLFGAFMAWLLWRRAGALRGPVLAYVAVILAMGVVALALGDAPWSRLVTLAALLFVVSDSFLATELFLVPQVHPARRVLPFLVWPTYWLAQAGLLWGLTHGAIN</sequence>
<evidence type="ECO:0000256" key="2">
    <source>
        <dbReference type="ARBA" id="ARBA00007375"/>
    </source>
</evidence>
<dbReference type="GO" id="GO:0016787">
    <property type="term" value="F:hydrolase activity"/>
    <property type="evidence" value="ECO:0007669"/>
    <property type="project" value="TreeGrafter"/>
</dbReference>
<dbReference type="PANTHER" id="PTHR31885">
    <property type="entry name" value="GH04784P"/>
    <property type="match status" value="1"/>
</dbReference>
<keyword evidence="8" id="KW-1185">Reference proteome</keyword>
<evidence type="ECO:0000256" key="6">
    <source>
        <dbReference type="SAM" id="Phobius"/>
    </source>
</evidence>
<feature type="transmembrane region" description="Helical" evidence="6">
    <location>
        <begin position="67"/>
        <end position="87"/>
    </location>
</feature>
<evidence type="ECO:0000313" key="8">
    <source>
        <dbReference type="Proteomes" id="UP000245293"/>
    </source>
</evidence>
<keyword evidence="4 6" id="KW-1133">Transmembrane helix</keyword>
<dbReference type="InterPro" id="IPR012506">
    <property type="entry name" value="TMEM86B-like"/>
</dbReference>
<comment type="subcellular location">
    <subcellularLocation>
        <location evidence="1">Membrane</location>
        <topology evidence="1">Multi-pass membrane protein</topology>
    </subcellularLocation>
</comment>
<comment type="similarity">
    <text evidence="2">Belongs to the TMEM86 family.</text>
</comment>
<feature type="transmembrane region" description="Helical" evidence="6">
    <location>
        <begin position="124"/>
        <end position="142"/>
    </location>
</feature>
<dbReference type="OrthoDB" id="345840at2"/>
<evidence type="ECO:0000313" key="7">
    <source>
        <dbReference type="EMBL" id="PWG17330.1"/>
    </source>
</evidence>
<evidence type="ECO:0000256" key="4">
    <source>
        <dbReference type="ARBA" id="ARBA00022989"/>
    </source>
</evidence>
<proteinExistence type="inferred from homology"/>
<evidence type="ECO:0000256" key="5">
    <source>
        <dbReference type="ARBA" id="ARBA00023136"/>
    </source>
</evidence>
<accession>A0A2V1P6A6</accession>
<feature type="transmembrane region" description="Helical" evidence="6">
    <location>
        <begin position="183"/>
        <end position="205"/>
    </location>
</feature>
<dbReference type="PANTHER" id="PTHR31885:SF6">
    <property type="entry name" value="GH04784P"/>
    <property type="match status" value="1"/>
</dbReference>
<protein>
    <submittedName>
        <fullName evidence="7">Lysoplasmalogenase</fullName>
    </submittedName>
</protein>
<keyword evidence="5 6" id="KW-0472">Membrane</keyword>
<feature type="transmembrane region" description="Helical" evidence="6">
    <location>
        <begin position="93"/>
        <end position="112"/>
    </location>
</feature>
<evidence type="ECO:0000256" key="1">
    <source>
        <dbReference type="ARBA" id="ARBA00004141"/>
    </source>
</evidence>
<organism evidence="7 8">
    <name type="scientific">Salibaculum griseiflavum</name>
    <dbReference type="NCBI Taxonomy" id="1914409"/>
    <lineage>
        <taxon>Bacteria</taxon>
        <taxon>Pseudomonadati</taxon>
        <taxon>Pseudomonadota</taxon>
        <taxon>Alphaproteobacteria</taxon>
        <taxon>Rhodobacterales</taxon>
        <taxon>Roseobacteraceae</taxon>
        <taxon>Salibaculum</taxon>
    </lineage>
</organism>
<dbReference type="AlphaFoldDB" id="A0A2V1P6A6"/>
<feature type="transmembrane region" description="Helical" evidence="6">
    <location>
        <begin position="148"/>
        <end position="171"/>
    </location>
</feature>